<name>A0ABU8XV41_9PROT</name>
<evidence type="ECO:0000256" key="1">
    <source>
        <dbReference type="ARBA" id="ARBA00000142"/>
    </source>
</evidence>
<dbReference type="GO" id="GO:0008176">
    <property type="term" value="F:tRNA (guanine(46)-N7)-methyltransferase activity"/>
    <property type="evidence" value="ECO:0007669"/>
    <property type="project" value="UniProtKB-EC"/>
</dbReference>
<dbReference type="InterPro" id="IPR003358">
    <property type="entry name" value="tRNA_(Gua-N-7)_MeTrfase_Trmb"/>
</dbReference>
<dbReference type="CDD" id="cd02440">
    <property type="entry name" value="AdoMet_MTases"/>
    <property type="match status" value="1"/>
</dbReference>
<evidence type="ECO:0000256" key="3">
    <source>
        <dbReference type="ARBA" id="ARBA00022603"/>
    </source>
</evidence>
<dbReference type="SUPFAM" id="SSF53335">
    <property type="entry name" value="S-adenosyl-L-methionine-dependent methyltransferases"/>
    <property type="match status" value="1"/>
</dbReference>
<evidence type="ECO:0000256" key="5">
    <source>
        <dbReference type="ARBA" id="ARBA00022691"/>
    </source>
</evidence>
<feature type="binding site" evidence="7">
    <location>
        <position position="67"/>
    </location>
    <ligand>
        <name>S-adenosyl-L-methionine</name>
        <dbReference type="ChEBI" id="CHEBI:59789"/>
    </ligand>
</feature>
<comment type="caution">
    <text evidence="7">Lacks conserved residue(s) required for the propagation of feature annotation.</text>
</comment>
<dbReference type="EC" id="2.1.1.33" evidence="7"/>
<accession>A0ABU8XV41</accession>
<organism evidence="9 10">
    <name type="scientific">Benzoatithermus flavus</name>
    <dbReference type="NCBI Taxonomy" id="3108223"/>
    <lineage>
        <taxon>Bacteria</taxon>
        <taxon>Pseudomonadati</taxon>
        <taxon>Pseudomonadota</taxon>
        <taxon>Alphaproteobacteria</taxon>
        <taxon>Geminicoccales</taxon>
        <taxon>Geminicoccaceae</taxon>
        <taxon>Benzoatithermus</taxon>
    </lineage>
</organism>
<proteinExistence type="inferred from homology"/>
<dbReference type="InterPro" id="IPR029063">
    <property type="entry name" value="SAM-dependent_MTases_sf"/>
</dbReference>
<dbReference type="EMBL" id="JBBLZC010000020">
    <property type="protein sequence ID" value="MEK0084939.1"/>
    <property type="molecule type" value="Genomic_DNA"/>
</dbReference>
<dbReference type="PROSITE" id="PS51625">
    <property type="entry name" value="SAM_MT_TRMB"/>
    <property type="match status" value="1"/>
</dbReference>
<feature type="binding site" evidence="7">
    <location>
        <position position="141"/>
    </location>
    <ligand>
        <name>S-adenosyl-L-methionine</name>
        <dbReference type="ChEBI" id="CHEBI:59789"/>
    </ligand>
</feature>
<protein>
    <recommendedName>
        <fullName evidence="7">tRNA (guanine-N(7)-)-methyltransferase</fullName>
        <ecNumber evidence="7">2.1.1.33</ecNumber>
    </recommendedName>
    <alternativeName>
        <fullName evidence="7">tRNA (guanine(46)-N(7))-methyltransferase</fullName>
    </alternativeName>
    <alternativeName>
        <fullName evidence="7">tRNA(m7G46)-methyltransferase</fullName>
    </alternativeName>
</protein>
<dbReference type="Gene3D" id="3.40.50.150">
    <property type="entry name" value="Vaccinia Virus protein VP39"/>
    <property type="match status" value="1"/>
</dbReference>
<dbReference type="PANTHER" id="PTHR23417">
    <property type="entry name" value="3-DEOXY-D-MANNO-OCTULOSONIC-ACID TRANSFERASE/TRNA GUANINE-N 7 - -METHYLTRANSFERASE"/>
    <property type="match status" value="1"/>
</dbReference>
<gene>
    <name evidence="7 9" type="primary">trmB</name>
    <name evidence="9" type="ORF">U1T56_17435</name>
</gene>
<evidence type="ECO:0000256" key="2">
    <source>
        <dbReference type="ARBA" id="ARBA00003015"/>
    </source>
</evidence>
<evidence type="ECO:0000313" key="9">
    <source>
        <dbReference type="EMBL" id="MEK0084939.1"/>
    </source>
</evidence>
<comment type="similarity">
    <text evidence="7">Belongs to the class I-like SAM-binding methyltransferase superfamily. TrmB family.</text>
</comment>
<keyword evidence="4 7" id="KW-0808">Transferase</keyword>
<feature type="binding site" evidence="7">
    <location>
        <begin position="215"/>
        <end position="218"/>
    </location>
    <ligand>
        <name>substrate</name>
    </ligand>
</feature>
<dbReference type="HAMAP" id="MF_01057">
    <property type="entry name" value="tRNA_methyltr_TrmB"/>
    <property type="match status" value="1"/>
</dbReference>
<dbReference type="Pfam" id="PF02390">
    <property type="entry name" value="Methyltransf_4"/>
    <property type="match status" value="1"/>
</dbReference>
<comment type="function">
    <text evidence="2 7">Catalyzes the formation of N(7)-methylguanine at position 46 (m7G46) in tRNA.</text>
</comment>
<dbReference type="RefSeq" id="WP_418160788.1">
    <property type="nucleotide sequence ID" value="NZ_JBBLZC010000020.1"/>
</dbReference>
<sequence>MSEAATDEDRQPRRRILYGRRQGPKLRPARRRLLEERLPALGFTVGPGHELDPFSLFVRPPRAIWLEIGFGGGEHLAEQAASHPDVGFLGVEPFLNGVARLIDAVDARGLGNVRVLMDDARLLLEALPDASIERAFVLFPDPWPKARHHKRRIVNPVTVAELARVMRAGGELRLASDDPGYVRWMLATMLAEQRFAWLAERAADWRERPADWPPTRYEEKALRAGRRPVFLRFERVSAA</sequence>
<comment type="caution">
    <text evidence="9">The sequence shown here is derived from an EMBL/GenBank/DDBJ whole genome shotgun (WGS) entry which is preliminary data.</text>
</comment>
<keyword evidence="5 7" id="KW-0949">S-adenosyl-L-methionine</keyword>
<feature type="compositionally biased region" description="Basic residues" evidence="8">
    <location>
        <begin position="12"/>
        <end position="21"/>
    </location>
</feature>
<comment type="catalytic activity">
    <reaction evidence="1 7">
        <text>guanosine(46) in tRNA + S-adenosyl-L-methionine = N(7)-methylguanosine(46) in tRNA + S-adenosyl-L-homocysteine</text>
        <dbReference type="Rhea" id="RHEA:42708"/>
        <dbReference type="Rhea" id="RHEA-COMP:10188"/>
        <dbReference type="Rhea" id="RHEA-COMP:10189"/>
        <dbReference type="ChEBI" id="CHEBI:57856"/>
        <dbReference type="ChEBI" id="CHEBI:59789"/>
        <dbReference type="ChEBI" id="CHEBI:74269"/>
        <dbReference type="ChEBI" id="CHEBI:74480"/>
        <dbReference type="EC" id="2.1.1.33"/>
    </reaction>
</comment>
<feature type="binding site" evidence="7">
    <location>
        <position position="145"/>
    </location>
    <ligand>
        <name>substrate</name>
    </ligand>
</feature>
<evidence type="ECO:0000313" key="10">
    <source>
        <dbReference type="Proteomes" id="UP001375743"/>
    </source>
</evidence>
<dbReference type="InterPro" id="IPR055361">
    <property type="entry name" value="tRNA_methyltr_TrmB_bact"/>
</dbReference>
<keyword evidence="6 7" id="KW-0819">tRNA processing</keyword>
<evidence type="ECO:0000256" key="8">
    <source>
        <dbReference type="SAM" id="MobiDB-lite"/>
    </source>
</evidence>
<evidence type="ECO:0000256" key="4">
    <source>
        <dbReference type="ARBA" id="ARBA00022679"/>
    </source>
</evidence>
<keyword evidence="10" id="KW-1185">Reference proteome</keyword>
<reference evidence="9 10" key="1">
    <citation type="submission" date="2024-01" db="EMBL/GenBank/DDBJ databases">
        <title>Multi-omics insights into the function and evolution of sodium benzoate biodegradation pathways in Benzoatithermus flavus gen. nov., sp. nov. from hot spring.</title>
        <authorList>
            <person name="Hu C.-J."/>
            <person name="Li W.-J."/>
        </authorList>
    </citation>
    <scope>NUCLEOTIDE SEQUENCE [LARGE SCALE GENOMIC DNA]</scope>
    <source>
        <strain evidence="9 10">SYSU G07066</strain>
    </source>
</reference>
<feature type="binding site" evidence="7">
    <location>
        <position position="119"/>
    </location>
    <ligand>
        <name>S-adenosyl-L-methionine</name>
        <dbReference type="ChEBI" id="CHEBI:59789"/>
    </ligand>
</feature>
<dbReference type="PANTHER" id="PTHR23417:SF14">
    <property type="entry name" value="PENTACOTRIPEPTIDE-REPEAT REGION OF PRORP DOMAIN-CONTAINING PROTEIN"/>
    <property type="match status" value="1"/>
</dbReference>
<feature type="region of interest" description="Disordered" evidence="8">
    <location>
        <begin position="1"/>
        <end position="21"/>
    </location>
</feature>
<evidence type="ECO:0000256" key="6">
    <source>
        <dbReference type="ARBA" id="ARBA00022694"/>
    </source>
</evidence>
<feature type="binding site" evidence="7">
    <location>
        <position position="177"/>
    </location>
    <ligand>
        <name>substrate</name>
    </ligand>
</feature>
<keyword evidence="3 7" id="KW-0489">Methyltransferase</keyword>
<dbReference type="NCBIfam" id="TIGR00091">
    <property type="entry name" value="tRNA (guanosine(46)-N7)-methyltransferase TrmB"/>
    <property type="match status" value="1"/>
</dbReference>
<evidence type="ECO:0000256" key="7">
    <source>
        <dbReference type="HAMAP-Rule" id="MF_01057"/>
    </source>
</evidence>
<comment type="pathway">
    <text evidence="7">tRNA modification; N(7)-methylguanine-tRNA biosynthesis.</text>
</comment>
<feature type="binding site" evidence="7">
    <location>
        <position position="92"/>
    </location>
    <ligand>
        <name>S-adenosyl-L-methionine</name>
        <dbReference type="ChEBI" id="CHEBI:59789"/>
    </ligand>
</feature>
<dbReference type="Proteomes" id="UP001375743">
    <property type="component" value="Unassembled WGS sequence"/>
</dbReference>